<name>A0A132NWY7_GIAIN</name>
<dbReference type="GO" id="GO:0032259">
    <property type="term" value="P:methylation"/>
    <property type="evidence" value="ECO:0007669"/>
    <property type="project" value="UniProtKB-KW"/>
</dbReference>
<dbReference type="Proteomes" id="UP000070089">
    <property type="component" value="Unassembled WGS sequence"/>
</dbReference>
<comment type="caution">
    <text evidence="1">The sequence shown here is derived from an EMBL/GenBank/DDBJ whole genome shotgun (WGS) entry which is preliminary data.</text>
</comment>
<proteinExistence type="predicted"/>
<keyword evidence="1" id="KW-0808">Transferase</keyword>
<gene>
    <name evidence="1" type="ORF">QR46_1392</name>
</gene>
<sequence>MQDVERAVWTMQRSKRIADTTDIMSVRRSNHVSEGLSKRLGAEILMVFLNILERDAQNAPTFRDGGQDVFLEM</sequence>
<organism evidence="1 2">
    <name type="scientific">Giardia duodenalis assemblage B</name>
    <dbReference type="NCBI Taxonomy" id="1394984"/>
    <lineage>
        <taxon>Eukaryota</taxon>
        <taxon>Metamonada</taxon>
        <taxon>Diplomonadida</taxon>
        <taxon>Hexamitidae</taxon>
        <taxon>Giardiinae</taxon>
        <taxon>Giardia</taxon>
    </lineage>
</organism>
<dbReference type="EMBL" id="JXTI01000028">
    <property type="protein sequence ID" value="KWX14578.1"/>
    <property type="molecule type" value="Genomic_DNA"/>
</dbReference>
<evidence type="ECO:0000313" key="1">
    <source>
        <dbReference type="EMBL" id="KWX14578.1"/>
    </source>
</evidence>
<dbReference type="GO" id="GO:0008168">
    <property type="term" value="F:methyltransferase activity"/>
    <property type="evidence" value="ECO:0007669"/>
    <property type="project" value="UniProtKB-KW"/>
</dbReference>
<dbReference type="VEuPathDB" id="GiardiaDB:QR46_1392"/>
<dbReference type="AlphaFoldDB" id="A0A132NWY7"/>
<reference evidence="1 2" key="1">
    <citation type="journal article" date="2015" name="Mol. Biochem. Parasitol.">
        <title>Identification of polymorphic genes for use in assemblage B genotyping assays through comparative genomics of multiple assemblage B Giardia duodenalis isolates.</title>
        <authorList>
            <person name="Wielinga C."/>
            <person name="Thompson R.C."/>
            <person name="Monis P."/>
            <person name="Ryan U."/>
        </authorList>
    </citation>
    <scope>NUCLEOTIDE SEQUENCE [LARGE SCALE GENOMIC DNA]</scope>
    <source>
        <strain evidence="1 2">BAH15c1</strain>
    </source>
</reference>
<accession>A0A132NWY7</accession>
<keyword evidence="1" id="KW-0489">Methyltransferase</keyword>
<protein>
    <submittedName>
        <fullName evidence="1">16S rRNA m(5)C 967 methyltransferase</fullName>
    </submittedName>
</protein>
<evidence type="ECO:0000313" key="2">
    <source>
        <dbReference type="Proteomes" id="UP000070089"/>
    </source>
</evidence>